<proteinExistence type="predicted"/>
<dbReference type="InterPro" id="IPR000160">
    <property type="entry name" value="GGDEF_dom"/>
</dbReference>
<feature type="transmembrane region" description="Helical" evidence="2">
    <location>
        <begin position="208"/>
        <end position="230"/>
    </location>
</feature>
<dbReference type="Proteomes" id="UP000271256">
    <property type="component" value="Unassembled WGS sequence"/>
</dbReference>
<dbReference type="RefSeq" id="WP_121452305.1">
    <property type="nucleotide sequence ID" value="NZ_RBWE01000001.1"/>
</dbReference>
<comment type="caution">
    <text evidence="4">The sequence shown here is derived from an EMBL/GenBank/DDBJ whole genome shotgun (WGS) entry which is preliminary data.</text>
</comment>
<dbReference type="InterPro" id="IPR029787">
    <property type="entry name" value="Nucleotide_cyclase"/>
</dbReference>
<dbReference type="GO" id="GO:0043709">
    <property type="term" value="P:cell adhesion involved in single-species biofilm formation"/>
    <property type="evidence" value="ECO:0007669"/>
    <property type="project" value="TreeGrafter"/>
</dbReference>
<dbReference type="AlphaFoldDB" id="A0A494X3Z4"/>
<dbReference type="CDD" id="cd01949">
    <property type="entry name" value="GGDEF"/>
    <property type="match status" value="1"/>
</dbReference>
<feature type="coiled-coil region" evidence="1">
    <location>
        <begin position="270"/>
        <end position="304"/>
    </location>
</feature>
<dbReference type="GO" id="GO:0052621">
    <property type="term" value="F:diguanylate cyclase activity"/>
    <property type="evidence" value="ECO:0007669"/>
    <property type="project" value="TreeGrafter"/>
</dbReference>
<dbReference type="Gene3D" id="3.30.70.270">
    <property type="match status" value="1"/>
</dbReference>
<reference evidence="4 5" key="1">
    <citation type="submission" date="2018-10" db="EMBL/GenBank/DDBJ databases">
        <authorList>
            <person name="Grouzdev D.S."/>
            <person name="Krutkina M.S."/>
            <person name="Tourova T.P."/>
            <person name="Nazina T.N."/>
        </authorList>
    </citation>
    <scope>NUCLEOTIDE SEQUENCE [LARGE SCALE GENOMIC DNA]</scope>
    <source>
        <strain evidence="4 5">435</strain>
    </source>
</reference>
<dbReference type="GO" id="GO:1902201">
    <property type="term" value="P:negative regulation of bacterial-type flagellum-dependent cell motility"/>
    <property type="evidence" value="ECO:0007669"/>
    <property type="project" value="TreeGrafter"/>
</dbReference>
<dbReference type="SMART" id="SM00267">
    <property type="entry name" value="GGDEF"/>
    <property type="match status" value="1"/>
</dbReference>
<keyword evidence="1" id="KW-0175">Coiled coil</keyword>
<dbReference type="PANTHER" id="PTHR45138">
    <property type="entry name" value="REGULATORY COMPONENTS OF SENSORY TRANSDUCTION SYSTEM"/>
    <property type="match status" value="1"/>
</dbReference>
<protein>
    <submittedName>
        <fullName evidence="4">Diguanylate cyclase</fullName>
    </submittedName>
</protein>
<dbReference type="InterPro" id="IPR043128">
    <property type="entry name" value="Rev_trsase/Diguanyl_cyclase"/>
</dbReference>
<sequence length="493" mass="55026">MSGSGRRRSIIQVFTVWFFTLALVPTLLAVYATAKYLTLQTVAWANRYLTQMALYESQIISLSLKHTLGEDGFFFSFQGERIAASKGGLVKRIDPAQLGPLFPVEPEPAQIFAPRFLFGFGYQPKLRLREMPVIYLEDSNGAVLYLAGKKEKPSSRDRLLLKAFGLKENLEVGAPVPGTNLRVRAWASVGGLVEEPLRQLCVPLGGTLILVILLSTLLYPLAAAQIVYPLKNLAERLSRFDPSKKEDIFPGSKFQTSELAGIASSFNNMALRVRDTLSELEQKVKELEEKNELLHQARRRLEWLASYDPLTGVLNRRSFMERCLYLIREAGGEFPHVAVLMMDVDNFKTINDCYGHPVGDMVLKKVGELLRHQVRKDDLVGRYGGDEFVLFFLVHQPGEFNVLARRIFSSLCSALASVSEPELNVSVSMGGAIAGRVLIDDDRDLERLISLADQLLLEGKRRGKKTALIRCAENLSFITEGKTNHCGSNGNNM</sequence>
<dbReference type="EMBL" id="RBWE01000001">
    <property type="protein sequence ID" value="RKO67917.1"/>
    <property type="molecule type" value="Genomic_DNA"/>
</dbReference>
<dbReference type="PROSITE" id="PS50887">
    <property type="entry name" value="GGDEF"/>
    <property type="match status" value="1"/>
</dbReference>
<keyword evidence="2" id="KW-0472">Membrane</keyword>
<evidence type="ECO:0000256" key="1">
    <source>
        <dbReference type="SAM" id="Coils"/>
    </source>
</evidence>
<evidence type="ECO:0000256" key="2">
    <source>
        <dbReference type="SAM" id="Phobius"/>
    </source>
</evidence>
<evidence type="ECO:0000313" key="5">
    <source>
        <dbReference type="Proteomes" id="UP000271256"/>
    </source>
</evidence>
<dbReference type="InterPro" id="IPR050469">
    <property type="entry name" value="Diguanylate_Cyclase"/>
</dbReference>
<organism evidence="4 5">
    <name type="scientific">Desulfofundulus salinus</name>
    <dbReference type="NCBI Taxonomy" id="2419843"/>
    <lineage>
        <taxon>Bacteria</taxon>
        <taxon>Bacillati</taxon>
        <taxon>Bacillota</taxon>
        <taxon>Clostridia</taxon>
        <taxon>Eubacteriales</taxon>
        <taxon>Peptococcaceae</taxon>
        <taxon>Desulfofundulus</taxon>
    </lineage>
</organism>
<dbReference type="GO" id="GO:0005886">
    <property type="term" value="C:plasma membrane"/>
    <property type="evidence" value="ECO:0007669"/>
    <property type="project" value="TreeGrafter"/>
</dbReference>
<dbReference type="SUPFAM" id="SSF55073">
    <property type="entry name" value="Nucleotide cyclase"/>
    <property type="match status" value="1"/>
</dbReference>
<keyword evidence="5" id="KW-1185">Reference proteome</keyword>
<dbReference type="Pfam" id="PF00990">
    <property type="entry name" value="GGDEF"/>
    <property type="match status" value="1"/>
</dbReference>
<name>A0A494X3Z4_9FIRM</name>
<keyword evidence="2" id="KW-0812">Transmembrane</keyword>
<accession>A0A494X3Z4</accession>
<dbReference type="NCBIfam" id="TIGR00254">
    <property type="entry name" value="GGDEF"/>
    <property type="match status" value="1"/>
</dbReference>
<gene>
    <name evidence="4" type="ORF">D7024_13885</name>
</gene>
<evidence type="ECO:0000313" key="4">
    <source>
        <dbReference type="EMBL" id="RKO67917.1"/>
    </source>
</evidence>
<keyword evidence="2" id="KW-1133">Transmembrane helix</keyword>
<feature type="domain" description="GGDEF" evidence="3">
    <location>
        <begin position="335"/>
        <end position="472"/>
    </location>
</feature>
<dbReference type="PANTHER" id="PTHR45138:SF9">
    <property type="entry name" value="DIGUANYLATE CYCLASE DGCM-RELATED"/>
    <property type="match status" value="1"/>
</dbReference>
<evidence type="ECO:0000259" key="3">
    <source>
        <dbReference type="PROSITE" id="PS50887"/>
    </source>
</evidence>